<evidence type="ECO:0000313" key="3">
    <source>
        <dbReference type="EMBL" id="SKB27055.1"/>
    </source>
</evidence>
<proteinExistence type="inferred from homology"/>
<dbReference type="EMBL" id="FUYR01000001">
    <property type="protein sequence ID" value="SKB27055.1"/>
    <property type="molecule type" value="Genomic_DNA"/>
</dbReference>
<sequence length="589" mass="69480">MKDFESFFDFYNVLEQIIISRSKIAFYIHKNSYLDKYCKSKPFSIEDKARALEIKIISDLLPSRKEWSRPKKHINRKTFDSTMELNQQSIRNRVYHIHRLFITGQNNFLETPIWYQNLRKFIFNLKIKVFQSEHFSLVKPTVFPARKPPYKKEEKERRPIAKFFVEDKIVLSLTNKYLTQLFDNVFLDCSFAFRSKNSYMKGPTYHDAVELLKKFRIKHLDSPLYVAECDIKKFFDCVDHEVVVQKYNNAKEALSKQGVNIHQSAEMVFKGYLDCYSFSDSVFPLNTNIHFWHAANDFNGQFEWTVELIERFNAGDLALKRIGIPQGGALSGLMVNLLMHDLDDVVTNLASWNNDYIYLRYCDDMVIVHKSAKECKALFNDYFQNLSNLNLIPHAPPELKPKYSRMFWGKNIKSRDVYLWSIKKSDLHPHSPWVSFLGYMVHENGDLKIRKKSIEKQTTKHNSELLKVIKRLDKHTNEELINQELSIRKSFSSRLAAMAVGNIDIGTYKNTPLTMCWGAGFKLIENNKYTRHQLRHLDFTRQRALSKLKFYFEKRAIPNVKEEEKEDLPDLLEAGFPHSFFSILERPKF</sequence>
<dbReference type="GO" id="GO:0003964">
    <property type="term" value="F:RNA-directed DNA polymerase activity"/>
    <property type="evidence" value="ECO:0007669"/>
    <property type="project" value="UniProtKB-KW"/>
</dbReference>
<evidence type="ECO:0000256" key="1">
    <source>
        <dbReference type="ARBA" id="ARBA00034120"/>
    </source>
</evidence>
<name>A0A1T4ZWT2_9SPHI</name>
<keyword evidence="3" id="KW-0695">RNA-directed DNA polymerase</keyword>
<keyword evidence="3" id="KW-0808">Transferase</keyword>
<comment type="similarity">
    <text evidence="1">Belongs to the bacterial reverse transcriptase family.</text>
</comment>
<evidence type="ECO:0000313" key="4">
    <source>
        <dbReference type="Proteomes" id="UP000189981"/>
    </source>
</evidence>
<dbReference type="STRING" id="572036.SAMN05661099_0012"/>
<reference evidence="4" key="1">
    <citation type="submission" date="2017-02" db="EMBL/GenBank/DDBJ databases">
        <authorList>
            <person name="Varghese N."/>
            <person name="Submissions S."/>
        </authorList>
    </citation>
    <scope>NUCLEOTIDE SEQUENCE [LARGE SCALE GENOMIC DNA]</scope>
    <source>
        <strain evidence="4">DSM 22385</strain>
    </source>
</reference>
<organism evidence="3 4">
    <name type="scientific">Daejeonella lutea</name>
    <dbReference type="NCBI Taxonomy" id="572036"/>
    <lineage>
        <taxon>Bacteria</taxon>
        <taxon>Pseudomonadati</taxon>
        <taxon>Bacteroidota</taxon>
        <taxon>Sphingobacteriia</taxon>
        <taxon>Sphingobacteriales</taxon>
        <taxon>Sphingobacteriaceae</taxon>
        <taxon>Daejeonella</taxon>
    </lineage>
</organism>
<dbReference type="PANTHER" id="PTHR34047:SF8">
    <property type="entry name" value="PROTEIN YKFC"/>
    <property type="match status" value="1"/>
</dbReference>
<evidence type="ECO:0000259" key="2">
    <source>
        <dbReference type="PROSITE" id="PS50878"/>
    </source>
</evidence>
<dbReference type="RefSeq" id="WP_079700533.1">
    <property type="nucleotide sequence ID" value="NZ_FUYR01000001.1"/>
</dbReference>
<dbReference type="AlphaFoldDB" id="A0A1T4ZWT2"/>
<dbReference type="Pfam" id="PF00078">
    <property type="entry name" value="RVT_1"/>
    <property type="match status" value="1"/>
</dbReference>
<dbReference type="OrthoDB" id="9780724at2"/>
<dbReference type="Proteomes" id="UP000189981">
    <property type="component" value="Unassembled WGS sequence"/>
</dbReference>
<keyword evidence="3" id="KW-0548">Nucleotidyltransferase</keyword>
<protein>
    <submittedName>
        <fullName evidence="3">Reverse transcriptase (RNA-dependent DNA polymerase)</fullName>
    </submittedName>
</protein>
<feature type="domain" description="Reverse transcriptase" evidence="2">
    <location>
        <begin position="131"/>
        <end position="441"/>
    </location>
</feature>
<dbReference type="SUPFAM" id="SSF56672">
    <property type="entry name" value="DNA/RNA polymerases"/>
    <property type="match status" value="1"/>
</dbReference>
<dbReference type="InterPro" id="IPR043502">
    <property type="entry name" value="DNA/RNA_pol_sf"/>
</dbReference>
<dbReference type="PROSITE" id="PS50878">
    <property type="entry name" value="RT_POL"/>
    <property type="match status" value="1"/>
</dbReference>
<gene>
    <name evidence="3" type="ORF">SAMN05661099_0012</name>
</gene>
<dbReference type="PANTHER" id="PTHR34047">
    <property type="entry name" value="NUCLEAR INTRON MATURASE 1, MITOCHONDRIAL-RELATED"/>
    <property type="match status" value="1"/>
</dbReference>
<dbReference type="InterPro" id="IPR051083">
    <property type="entry name" value="GrpII_Intron_Splice-Mob/Def"/>
</dbReference>
<dbReference type="InterPro" id="IPR000477">
    <property type="entry name" value="RT_dom"/>
</dbReference>
<keyword evidence="4" id="KW-1185">Reference proteome</keyword>
<accession>A0A1T4ZWT2</accession>